<dbReference type="Proteomes" id="UP000642070">
    <property type="component" value="Unassembled WGS sequence"/>
</dbReference>
<reference evidence="2" key="1">
    <citation type="journal article" date="2014" name="Int. J. Syst. Evol. Microbiol.">
        <title>Complete genome sequence of Corynebacterium casei LMG S-19264T (=DSM 44701T), isolated from a smear-ripened cheese.</title>
        <authorList>
            <consortium name="US DOE Joint Genome Institute (JGI-PGF)"/>
            <person name="Walter F."/>
            <person name="Albersmeier A."/>
            <person name="Kalinowski J."/>
            <person name="Ruckert C."/>
        </authorList>
    </citation>
    <scope>NUCLEOTIDE SEQUENCE</scope>
    <source>
        <strain evidence="2">JCM 19831</strain>
    </source>
</reference>
<sequence length="169" mass="17831">MGQPLVDLDAPEVVRRRRRVPRWLPWLAAALLLGALYLARPDDRPPAVAVVLVAGQVGAFAATYDAGTVRIESQLTVVNSGPEPVSLEDLSAEAPGLTVHAMRLPQPVGPGRSVAVGVRVELSCDQARPDPVRFRLTVRTAAGKRSAAEPLVAVADSPWVSVLGAACPH</sequence>
<dbReference type="AlphaFoldDB" id="A0A917U3T2"/>
<evidence type="ECO:0000256" key="1">
    <source>
        <dbReference type="SAM" id="Phobius"/>
    </source>
</evidence>
<keyword evidence="1" id="KW-1133">Transmembrane helix</keyword>
<keyword evidence="1" id="KW-0812">Transmembrane</keyword>
<keyword evidence="3" id="KW-1185">Reference proteome</keyword>
<keyword evidence="1" id="KW-0472">Membrane</keyword>
<evidence type="ECO:0000313" key="2">
    <source>
        <dbReference type="EMBL" id="GGM54723.1"/>
    </source>
</evidence>
<dbReference type="EMBL" id="BMPI01000036">
    <property type="protein sequence ID" value="GGM54723.1"/>
    <property type="molecule type" value="Genomic_DNA"/>
</dbReference>
<dbReference type="RefSeq" id="WP_190253855.1">
    <property type="nucleotide sequence ID" value="NZ_BMPI01000036.1"/>
</dbReference>
<protein>
    <submittedName>
        <fullName evidence="2">Uncharacterized protein</fullName>
    </submittedName>
</protein>
<evidence type="ECO:0000313" key="3">
    <source>
        <dbReference type="Proteomes" id="UP000642070"/>
    </source>
</evidence>
<feature type="transmembrane region" description="Helical" evidence="1">
    <location>
        <begin position="23"/>
        <end position="40"/>
    </location>
</feature>
<proteinExistence type="predicted"/>
<name>A0A917U3T2_9ACTN</name>
<gene>
    <name evidence="2" type="ORF">GCM10007977_065530</name>
</gene>
<organism evidence="2 3">
    <name type="scientific">Dactylosporangium sucinum</name>
    <dbReference type="NCBI Taxonomy" id="1424081"/>
    <lineage>
        <taxon>Bacteria</taxon>
        <taxon>Bacillati</taxon>
        <taxon>Actinomycetota</taxon>
        <taxon>Actinomycetes</taxon>
        <taxon>Micromonosporales</taxon>
        <taxon>Micromonosporaceae</taxon>
        <taxon>Dactylosporangium</taxon>
    </lineage>
</organism>
<comment type="caution">
    <text evidence="2">The sequence shown here is derived from an EMBL/GenBank/DDBJ whole genome shotgun (WGS) entry which is preliminary data.</text>
</comment>
<accession>A0A917U3T2</accession>
<reference evidence="2" key="2">
    <citation type="submission" date="2020-09" db="EMBL/GenBank/DDBJ databases">
        <authorList>
            <person name="Sun Q."/>
            <person name="Ohkuma M."/>
        </authorList>
    </citation>
    <scope>NUCLEOTIDE SEQUENCE</scope>
    <source>
        <strain evidence="2">JCM 19831</strain>
    </source>
</reference>